<dbReference type="RefSeq" id="WP_220108730.1">
    <property type="nucleotide sequence ID" value="NZ_JAHZST010000003.1"/>
</dbReference>
<dbReference type="Proteomes" id="UP001195963">
    <property type="component" value="Unassembled WGS sequence"/>
</dbReference>
<organism evidence="1 2">
    <name type="scientific">Shewanella nanhaiensis</name>
    <dbReference type="NCBI Taxonomy" id="2864872"/>
    <lineage>
        <taxon>Bacteria</taxon>
        <taxon>Pseudomonadati</taxon>
        <taxon>Pseudomonadota</taxon>
        <taxon>Gammaproteobacteria</taxon>
        <taxon>Alteromonadales</taxon>
        <taxon>Shewanellaceae</taxon>
        <taxon>Shewanella</taxon>
    </lineage>
</organism>
<comment type="caution">
    <text evidence="1">The sequence shown here is derived from an EMBL/GenBank/DDBJ whole genome shotgun (WGS) entry which is preliminary data.</text>
</comment>
<gene>
    <name evidence="1" type="ORF">K0625_05365</name>
</gene>
<dbReference type="EMBL" id="JAHZST010000003">
    <property type="protein sequence ID" value="MBW8183085.1"/>
    <property type="molecule type" value="Genomic_DNA"/>
</dbReference>
<accession>A0ABS7E0L9</accession>
<reference evidence="1 2" key="1">
    <citation type="submission" date="2021-07" db="EMBL/GenBank/DDBJ databases">
        <title>Shewanella sp. nov, isolated from SCS.</title>
        <authorList>
            <person name="Cao W.R."/>
        </authorList>
    </citation>
    <scope>NUCLEOTIDE SEQUENCE [LARGE SCALE GENOMIC DNA]</scope>
    <source>
        <strain evidence="1 2">NR704-98</strain>
    </source>
</reference>
<name>A0ABS7E0L9_9GAMM</name>
<protein>
    <submittedName>
        <fullName evidence="1">Uncharacterized protein</fullName>
    </submittedName>
</protein>
<keyword evidence="2" id="KW-1185">Reference proteome</keyword>
<sequence>MPYRTRDITPKYVNFTVNQALYQSSSSYRCRVDFVVKLLGSETMGSNGLETDGFTDVINEEKDFILGYN</sequence>
<evidence type="ECO:0000313" key="2">
    <source>
        <dbReference type="Proteomes" id="UP001195963"/>
    </source>
</evidence>
<evidence type="ECO:0000313" key="1">
    <source>
        <dbReference type="EMBL" id="MBW8183085.1"/>
    </source>
</evidence>
<proteinExistence type="predicted"/>